<dbReference type="InterPro" id="IPR019285">
    <property type="entry name" value="DUF2336"/>
</dbReference>
<evidence type="ECO:0000313" key="2">
    <source>
        <dbReference type="Proteomes" id="UP000321249"/>
    </source>
</evidence>
<keyword evidence="2" id="KW-1185">Reference proteome</keyword>
<dbReference type="AlphaFoldDB" id="A0A5C6TWQ4"/>
<sequence>MAEARSSRDGKQGDAARLLLAAARDRFAAAATDLLLPDQGRLTEWQRVTAGALLTRLVGAIEDDLRARLAARFEDHAALHAALSSAHVPIALPILERAQALRDPELTALLVRRAEEHRFWTAHAAHGDGDFLHDLVRDADDDIAAEAMELVIGRARRFDRFQEPLLGEVELPAELQHRLVWRIAAALRHYIVQHHRAGGVDAAVEETASALIAGYDEGETLEARALRLARRLDRAGRLDGALLARSLGEGMLPFFLAGLAVRCGLDAGAAWEVLSDPRGRGPALLLRAGAIDRPDAAAILLALASRGPLLSGAEEERTAAQVELYDTLDEAAARDVLRLWQANPAYRASVARISTRSRAAAEAA</sequence>
<dbReference type="Proteomes" id="UP000321249">
    <property type="component" value="Unassembled WGS sequence"/>
</dbReference>
<organism evidence="1 2">
    <name type="scientific">Allosphingosinicella ginsenosidimutans</name>
    <dbReference type="NCBI Taxonomy" id="1176539"/>
    <lineage>
        <taxon>Bacteria</taxon>
        <taxon>Pseudomonadati</taxon>
        <taxon>Pseudomonadota</taxon>
        <taxon>Alphaproteobacteria</taxon>
        <taxon>Sphingomonadales</taxon>
        <taxon>Sphingomonadaceae</taxon>
        <taxon>Allosphingosinicella</taxon>
    </lineage>
</organism>
<gene>
    <name evidence="1" type="ORF">FRZ32_13460</name>
</gene>
<accession>A0A5C6TWQ4</accession>
<dbReference type="RefSeq" id="WP_147043993.1">
    <property type="nucleotide sequence ID" value="NZ_BAABIR010000001.1"/>
</dbReference>
<proteinExistence type="predicted"/>
<reference evidence="1 2" key="1">
    <citation type="journal article" date="2015" name="J. Microbiol.">
        <title>Sphingosinicella ginsenosidimutans sp. nov., with ginsenoside converting activity.</title>
        <authorList>
            <person name="Kim J.K."/>
            <person name="Kang M.S."/>
            <person name="Park S.C."/>
            <person name="Kim K.M."/>
            <person name="Choi K."/>
            <person name="Yoon M.H."/>
            <person name="Im W.T."/>
        </authorList>
    </citation>
    <scope>NUCLEOTIDE SEQUENCE [LARGE SCALE GENOMIC DNA]</scope>
    <source>
        <strain evidence="1 2">BS-11</strain>
    </source>
</reference>
<evidence type="ECO:0000313" key="1">
    <source>
        <dbReference type="EMBL" id="TXC64570.1"/>
    </source>
</evidence>
<protein>
    <submittedName>
        <fullName evidence="1">DUF2336 domain-containing protein</fullName>
    </submittedName>
</protein>
<dbReference type="OrthoDB" id="8194627at2"/>
<dbReference type="EMBL" id="VOQQ01000001">
    <property type="protein sequence ID" value="TXC64570.1"/>
    <property type="molecule type" value="Genomic_DNA"/>
</dbReference>
<comment type="caution">
    <text evidence="1">The sequence shown here is derived from an EMBL/GenBank/DDBJ whole genome shotgun (WGS) entry which is preliminary data.</text>
</comment>
<dbReference type="Pfam" id="PF10098">
    <property type="entry name" value="DUF2336"/>
    <property type="match status" value="1"/>
</dbReference>
<name>A0A5C6TWQ4_9SPHN</name>